<dbReference type="AlphaFoldDB" id="A0A387G2K0"/>
<geneLocation type="plasmid" evidence="2">
    <name>prccge525c</name>
</geneLocation>
<sequence>MVGTYDVALLQSDQIERAYPLIQAAVPALDLASWHRMASDAFRREEILVAVNPRRYIQGLSIYRHFKHPILGALLDVIFLCATSAADEYGVAEGLFASINSRAKELKCAGVRFWNQDSDNWQRMRDETQFNRLDHGLMVCVADRAR</sequence>
<keyword evidence="2" id="KW-1185">Reference proteome</keyword>
<dbReference type="OrthoDB" id="8162290at2"/>
<name>A0A387G2K0_9HYPH</name>
<dbReference type="Proteomes" id="UP000282195">
    <property type="component" value="Plasmid pRCCGE525c"/>
</dbReference>
<proteinExistence type="predicted"/>
<organism evidence="1 2">
    <name type="scientific">Rhizobium jaguaris</name>
    <dbReference type="NCBI Taxonomy" id="1312183"/>
    <lineage>
        <taxon>Bacteria</taxon>
        <taxon>Pseudomonadati</taxon>
        <taxon>Pseudomonadota</taxon>
        <taxon>Alphaproteobacteria</taxon>
        <taxon>Hyphomicrobiales</taxon>
        <taxon>Rhizobiaceae</taxon>
        <taxon>Rhizobium/Agrobacterium group</taxon>
        <taxon>Rhizobium</taxon>
    </lineage>
</organism>
<protein>
    <recommendedName>
        <fullName evidence="3">GNAT family N-acetyltransferase</fullName>
    </recommendedName>
</protein>
<gene>
    <name evidence="1" type="ORF">CCGE525_33660</name>
</gene>
<keyword evidence="1" id="KW-0614">Plasmid</keyword>
<evidence type="ECO:0008006" key="3">
    <source>
        <dbReference type="Google" id="ProtNLM"/>
    </source>
</evidence>
<dbReference type="EMBL" id="CP032695">
    <property type="protein sequence ID" value="AYG63585.1"/>
    <property type="molecule type" value="Genomic_DNA"/>
</dbReference>
<evidence type="ECO:0000313" key="2">
    <source>
        <dbReference type="Proteomes" id="UP000282195"/>
    </source>
</evidence>
<accession>A0A387G2K0</accession>
<reference evidence="1 2" key="1">
    <citation type="submission" date="2018-10" db="EMBL/GenBank/DDBJ databases">
        <title>Rhizobium etli, R. leguminosarum and a new Rhizobium genospecies from Phaseolus dumosus.</title>
        <authorList>
            <person name="Ramirez-Puebla S.T."/>
            <person name="Rogel-Hernandez M.A."/>
            <person name="Guerrero G."/>
            <person name="Ormeno-Orrillo E."/>
            <person name="Martinez-Romero J.C."/>
            <person name="Negrete-Yankelevich S."/>
            <person name="Martinez-Romero E."/>
        </authorList>
    </citation>
    <scope>NUCLEOTIDE SEQUENCE [LARGE SCALE GENOMIC DNA]</scope>
    <source>
        <strain evidence="1 2">CCGE525</strain>
        <plasmid evidence="2">prccge525c</plasmid>
    </source>
</reference>
<dbReference type="KEGG" id="rjg:CCGE525_33660"/>
<evidence type="ECO:0000313" key="1">
    <source>
        <dbReference type="EMBL" id="AYG63585.1"/>
    </source>
</evidence>